<comment type="similarity">
    <text evidence="1">Belongs to the phD/YefM antitoxin family.</text>
</comment>
<dbReference type="InterPro" id="IPR036165">
    <property type="entry name" value="YefM-like_sf"/>
</dbReference>
<dbReference type="EMBL" id="CP029192">
    <property type="protein sequence ID" value="QES32686.1"/>
    <property type="molecule type" value="Genomic_DNA"/>
</dbReference>
<protein>
    <submittedName>
        <fullName evidence="3">Prevent-host-death family protein</fullName>
    </submittedName>
</protein>
<evidence type="ECO:0000313" key="4">
    <source>
        <dbReference type="Proteomes" id="UP000322927"/>
    </source>
</evidence>
<dbReference type="OrthoDB" id="4031410at2"/>
<accession>A0A5P2BQC6</accession>
<dbReference type="AlphaFoldDB" id="A0A5P2BQC6"/>
<dbReference type="SUPFAM" id="SSF143120">
    <property type="entry name" value="YefM-like"/>
    <property type="match status" value="1"/>
</dbReference>
<evidence type="ECO:0000256" key="2">
    <source>
        <dbReference type="SAM" id="MobiDB-lite"/>
    </source>
</evidence>
<reference evidence="3 4" key="1">
    <citation type="submission" date="2018-05" db="EMBL/GenBank/DDBJ databases">
        <title>Streptomyces venezuelae.</title>
        <authorList>
            <person name="Kim W."/>
            <person name="Lee N."/>
            <person name="Cho B.-K."/>
        </authorList>
    </citation>
    <scope>NUCLEOTIDE SEQUENCE [LARGE SCALE GENOMIC DNA]</scope>
    <source>
        <strain evidence="3 4">ATCC 14584</strain>
    </source>
</reference>
<evidence type="ECO:0000256" key="1">
    <source>
        <dbReference type="ARBA" id="ARBA00009981"/>
    </source>
</evidence>
<name>A0A5P2BQC6_STRVZ</name>
<sequence>MDNVELSEVISDFAGLVGRVEETGERVCVVDGGEPTSVLLPAAELAELEHFAQRAHGGGHRPRSRSGLGQPFGPDPQGPYVRFVHVDGGRMTFVRDRTVVAELRSVAELEWLEDRARTARQGYMPPKQAAAFEEFLARQGPVGDGVAWIAGSWQNQEPFTELVFIKGRAAEDVALAYGADAQDIADGLLLHQVEERDAREGTDDLSRVLVFGEENGWTWLGYHDFDHAFSRSLDPPPEQQITLNATMAKAIYDFSYLEDGVYQNPFPIEDGAEDRRDMYELIWYTPGEAPFAPEAPLSFLNLHLRIAEKAGNWTDNIALFFEGLERAFGLALPRDAITSGNVRCARPAARR</sequence>
<feature type="region of interest" description="Disordered" evidence="2">
    <location>
        <begin position="54"/>
        <end position="76"/>
    </location>
</feature>
<gene>
    <name evidence="3" type="ORF">DEJ48_04070</name>
</gene>
<proteinExistence type="inferred from homology"/>
<dbReference type="RefSeq" id="WP_150214532.1">
    <property type="nucleotide sequence ID" value="NZ_CP029192.1"/>
</dbReference>
<organism evidence="3 4">
    <name type="scientific">Streptomyces venezuelae</name>
    <dbReference type="NCBI Taxonomy" id="54571"/>
    <lineage>
        <taxon>Bacteria</taxon>
        <taxon>Bacillati</taxon>
        <taxon>Actinomycetota</taxon>
        <taxon>Actinomycetes</taxon>
        <taxon>Kitasatosporales</taxon>
        <taxon>Streptomycetaceae</taxon>
        <taxon>Streptomyces</taxon>
    </lineage>
</organism>
<evidence type="ECO:0000313" key="3">
    <source>
        <dbReference type="EMBL" id="QES32686.1"/>
    </source>
</evidence>
<dbReference type="NCBIfam" id="TIGR01552">
    <property type="entry name" value="phd_fam"/>
    <property type="match status" value="1"/>
</dbReference>
<dbReference type="Proteomes" id="UP000322927">
    <property type="component" value="Chromosome"/>
</dbReference>